<accession>A0A382XTH4</accession>
<dbReference type="InterPro" id="IPR013216">
    <property type="entry name" value="Methyltransf_11"/>
</dbReference>
<protein>
    <recommendedName>
        <fullName evidence="2">Methyltransferase type 11 domain-containing protein</fullName>
    </recommendedName>
</protein>
<dbReference type="InterPro" id="IPR050447">
    <property type="entry name" value="Erg6_SMT_methyltransf"/>
</dbReference>
<sequence>MDSLENAIAQHYGADDLLARIDAGLKSSGMDPARLTLEDLAPVDEFHIGGRKATQHALSRMQLNALDHVLDVGCGLGGTARYIASELCCRVTGIDLTPEFVHVARELTARLGLSASLDFKTANALAMPFEDETFDAAISFHVAMNIADR</sequence>
<dbReference type="Pfam" id="PF08241">
    <property type="entry name" value="Methyltransf_11"/>
    <property type="match status" value="1"/>
</dbReference>
<feature type="domain" description="Methyltransferase type 11" evidence="2">
    <location>
        <begin position="70"/>
        <end position="148"/>
    </location>
</feature>
<reference evidence="3" key="1">
    <citation type="submission" date="2018-05" db="EMBL/GenBank/DDBJ databases">
        <authorList>
            <person name="Lanie J.A."/>
            <person name="Ng W.-L."/>
            <person name="Kazmierczak K.M."/>
            <person name="Andrzejewski T.M."/>
            <person name="Davidsen T.M."/>
            <person name="Wayne K.J."/>
            <person name="Tettelin H."/>
            <person name="Glass J.I."/>
            <person name="Rusch D."/>
            <person name="Podicherti R."/>
            <person name="Tsui H.-C.T."/>
            <person name="Winkler M.E."/>
        </authorList>
    </citation>
    <scope>NUCLEOTIDE SEQUENCE</scope>
</reference>
<dbReference type="InterPro" id="IPR029063">
    <property type="entry name" value="SAM-dependent_MTases_sf"/>
</dbReference>
<evidence type="ECO:0000256" key="1">
    <source>
        <dbReference type="ARBA" id="ARBA00022679"/>
    </source>
</evidence>
<dbReference type="SUPFAM" id="SSF53335">
    <property type="entry name" value="S-adenosyl-L-methionine-dependent methyltransferases"/>
    <property type="match status" value="1"/>
</dbReference>
<gene>
    <name evidence="3" type="ORF">METZ01_LOCUS426994</name>
</gene>
<dbReference type="Gene3D" id="3.40.50.150">
    <property type="entry name" value="Vaccinia Virus protein VP39"/>
    <property type="match status" value="1"/>
</dbReference>
<dbReference type="PANTHER" id="PTHR44068:SF11">
    <property type="entry name" value="GERANYL DIPHOSPHATE 2-C-METHYLTRANSFERASE"/>
    <property type="match status" value="1"/>
</dbReference>
<dbReference type="CDD" id="cd02440">
    <property type="entry name" value="AdoMet_MTases"/>
    <property type="match status" value="1"/>
</dbReference>
<keyword evidence="1" id="KW-0808">Transferase</keyword>
<dbReference type="EMBL" id="UINC01170207">
    <property type="protein sequence ID" value="SVD74140.1"/>
    <property type="molecule type" value="Genomic_DNA"/>
</dbReference>
<evidence type="ECO:0000313" key="3">
    <source>
        <dbReference type="EMBL" id="SVD74140.1"/>
    </source>
</evidence>
<proteinExistence type="predicted"/>
<evidence type="ECO:0000259" key="2">
    <source>
        <dbReference type="Pfam" id="PF08241"/>
    </source>
</evidence>
<dbReference type="PANTHER" id="PTHR44068">
    <property type="entry name" value="ZGC:194242"/>
    <property type="match status" value="1"/>
</dbReference>
<feature type="non-terminal residue" evidence="3">
    <location>
        <position position="149"/>
    </location>
</feature>
<dbReference type="GO" id="GO:0008757">
    <property type="term" value="F:S-adenosylmethionine-dependent methyltransferase activity"/>
    <property type="evidence" value="ECO:0007669"/>
    <property type="project" value="InterPro"/>
</dbReference>
<dbReference type="AlphaFoldDB" id="A0A382XTH4"/>
<name>A0A382XTH4_9ZZZZ</name>
<organism evidence="3">
    <name type="scientific">marine metagenome</name>
    <dbReference type="NCBI Taxonomy" id="408172"/>
    <lineage>
        <taxon>unclassified sequences</taxon>
        <taxon>metagenomes</taxon>
        <taxon>ecological metagenomes</taxon>
    </lineage>
</organism>